<organism evidence="5 6">
    <name type="scientific">Streptomyces montanisoli</name>
    <dbReference type="NCBI Taxonomy" id="2798581"/>
    <lineage>
        <taxon>Bacteria</taxon>
        <taxon>Bacillati</taxon>
        <taxon>Actinomycetota</taxon>
        <taxon>Actinomycetes</taxon>
        <taxon>Kitasatosporales</taxon>
        <taxon>Streptomycetaceae</taxon>
        <taxon>Streptomyces</taxon>
    </lineage>
</organism>
<keyword evidence="1" id="KW-0805">Transcription regulation</keyword>
<name>A0A940RUU0_9ACTN</name>
<dbReference type="InterPro" id="IPR009057">
    <property type="entry name" value="Homeodomain-like_sf"/>
</dbReference>
<evidence type="ECO:0000313" key="5">
    <source>
        <dbReference type="EMBL" id="MBP0457581.1"/>
    </source>
</evidence>
<dbReference type="PANTHER" id="PTHR47893:SF1">
    <property type="entry name" value="REGULATORY PROTEIN PCHR"/>
    <property type="match status" value="1"/>
</dbReference>
<dbReference type="EMBL" id="JAGIQL010000024">
    <property type="protein sequence ID" value="MBP0457581.1"/>
    <property type="molecule type" value="Genomic_DNA"/>
</dbReference>
<dbReference type="PROSITE" id="PS01124">
    <property type="entry name" value="HTH_ARAC_FAMILY_2"/>
    <property type="match status" value="1"/>
</dbReference>
<feature type="region of interest" description="Disordered" evidence="3">
    <location>
        <begin position="149"/>
        <end position="169"/>
    </location>
</feature>
<dbReference type="InterPro" id="IPR053142">
    <property type="entry name" value="PchR_regulatory_protein"/>
</dbReference>
<comment type="caution">
    <text evidence="5">The sequence shown here is derived from an EMBL/GenBank/DDBJ whole genome shotgun (WGS) entry which is preliminary data.</text>
</comment>
<evidence type="ECO:0000259" key="4">
    <source>
        <dbReference type="PROSITE" id="PS01124"/>
    </source>
</evidence>
<proteinExistence type="predicted"/>
<reference evidence="5" key="1">
    <citation type="submission" date="2021-03" db="EMBL/GenBank/DDBJ databases">
        <title>Whole genome sequence of Streptomyces bomunensis MMS17-BM035.</title>
        <authorList>
            <person name="Lee J.H."/>
        </authorList>
    </citation>
    <scope>NUCLEOTIDE SEQUENCE</scope>
    <source>
        <strain evidence="5">MMS17-BM035</strain>
    </source>
</reference>
<protein>
    <submittedName>
        <fullName evidence="5">Helix-turn-helix domain-containing protein</fullName>
    </submittedName>
</protein>
<sequence length="169" mass="19045">MRLLTAHVAMVRETAHDLSPTGLHGARDALIELVRTVLRHEFDDTEPRLAPALARAAMDLADEHLTDPDLSPATLARRLNVSVRTLHRAFTTAEESVTAYVRRRRLERARQELLAPFARPTVSELAAHWHFADSSHFIRAFKKQYGHTPTRLTALSDERKRPPQAPPGP</sequence>
<accession>A0A940RUU0</accession>
<evidence type="ECO:0000256" key="3">
    <source>
        <dbReference type="SAM" id="MobiDB-lite"/>
    </source>
</evidence>
<evidence type="ECO:0000256" key="1">
    <source>
        <dbReference type="ARBA" id="ARBA00023015"/>
    </source>
</evidence>
<dbReference type="SMART" id="SM00342">
    <property type="entry name" value="HTH_ARAC"/>
    <property type="match status" value="1"/>
</dbReference>
<keyword evidence="2" id="KW-0804">Transcription</keyword>
<keyword evidence="6" id="KW-1185">Reference proteome</keyword>
<dbReference type="Pfam" id="PF12833">
    <property type="entry name" value="HTH_18"/>
    <property type="match status" value="1"/>
</dbReference>
<dbReference type="AlphaFoldDB" id="A0A940RUU0"/>
<dbReference type="GO" id="GO:0043565">
    <property type="term" value="F:sequence-specific DNA binding"/>
    <property type="evidence" value="ECO:0007669"/>
    <property type="project" value="InterPro"/>
</dbReference>
<dbReference type="Gene3D" id="1.10.10.60">
    <property type="entry name" value="Homeodomain-like"/>
    <property type="match status" value="1"/>
</dbReference>
<evidence type="ECO:0000256" key="2">
    <source>
        <dbReference type="ARBA" id="ARBA00023163"/>
    </source>
</evidence>
<dbReference type="Proteomes" id="UP000670475">
    <property type="component" value="Unassembled WGS sequence"/>
</dbReference>
<dbReference type="GO" id="GO:0003700">
    <property type="term" value="F:DNA-binding transcription factor activity"/>
    <property type="evidence" value="ECO:0007669"/>
    <property type="project" value="InterPro"/>
</dbReference>
<evidence type="ECO:0000313" key="6">
    <source>
        <dbReference type="Proteomes" id="UP000670475"/>
    </source>
</evidence>
<feature type="domain" description="HTH araC/xylS-type" evidence="4">
    <location>
        <begin position="55"/>
        <end position="155"/>
    </location>
</feature>
<dbReference type="InterPro" id="IPR018060">
    <property type="entry name" value="HTH_AraC"/>
</dbReference>
<gene>
    <name evidence="5" type="ORF">JFN87_08725</name>
</gene>
<dbReference type="SUPFAM" id="SSF46689">
    <property type="entry name" value="Homeodomain-like"/>
    <property type="match status" value="1"/>
</dbReference>
<dbReference type="PANTHER" id="PTHR47893">
    <property type="entry name" value="REGULATORY PROTEIN PCHR"/>
    <property type="match status" value="1"/>
</dbReference>